<protein>
    <submittedName>
        <fullName evidence="7">Transcriptional regulator with GAF, ATPase, and Fis domain</fullName>
    </submittedName>
</protein>
<dbReference type="PROSITE" id="PS00676">
    <property type="entry name" value="SIGMA54_INTERACT_2"/>
    <property type="match status" value="1"/>
</dbReference>
<dbReference type="InterPro" id="IPR003593">
    <property type="entry name" value="AAA+_ATPase"/>
</dbReference>
<dbReference type="Gene3D" id="3.40.50.300">
    <property type="entry name" value="P-loop containing nucleotide triphosphate hydrolases"/>
    <property type="match status" value="1"/>
</dbReference>
<keyword evidence="1" id="KW-0547">Nucleotide-binding</keyword>
<evidence type="ECO:0000256" key="1">
    <source>
        <dbReference type="ARBA" id="ARBA00022741"/>
    </source>
</evidence>
<dbReference type="SUPFAM" id="SSF46689">
    <property type="entry name" value="Homeodomain-like"/>
    <property type="match status" value="1"/>
</dbReference>
<dbReference type="InterPro" id="IPR027417">
    <property type="entry name" value="P-loop_NTPase"/>
</dbReference>
<evidence type="ECO:0000256" key="3">
    <source>
        <dbReference type="ARBA" id="ARBA00023125"/>
    </source>
</evidence>
<dbReference type="EMBL" id="JAVDUU010000003">
    <property type="protein sequence ID" value="MDR6943887.1"/>
    <property type="molecule type" value="Genomic_DNA"/>
</dbReference>
<dbReference type="InterPro" id="IPR002078">
    <property type="entry name" value="Sigma_54_int"/>
</dbReference>
<sequence>MHDASESTFSKISLHSSTDVSSQLFTGDILSNSVSLINLFNVIFTRLHPLFSIDCGAILVYDEQITVIREAYISTCISGTSEIHTETINQPSELSALQKNIAEFSFPVIKSIDEWQEEEGQNHCLVNGEAHYKYHCYIPLEKGNKILGTLELHNNSGEFSAECLTFCSSIADLLSDIFYLPHAQLITPDNQYASSGNNDQEQISKGRPKSAVNPHLLSKLAERVTQINETNSLDDFFNHAGKLFPRAYKKIKAQLDEINAFIRQKEDEALYIPQEDTALHNYPEIIGAGPKMRKVFALMDQVAPSASSVLIMGETGTGKELIAKAIHKASTRRDRVMISVNCAAIPANLIESELFGHEKGAFTGATDRRIGKFELADNGTLFLDEIGELPLDLQVKLLRVLQEKEIERVGGKATIKTDVRIISATNKDLLTEVEQGRFRRDLYYRLNVFPINLPPLRDRVEDIPLLAAYFLNKYGNKLTGFAQKAIKQMTNYSWPGNVREMEHLIERQILLSTKPVIREINIPTILKTIADSEGAPQKIKTIEENERDHIFAVLQICNGRISGEQGAAKLLGVPATTLNSKIKKLGLNKKHF</sequence>
<dbReference type="PANTHER" id="PTHR32071:SF117">
    <property type="entry name" value="PTS-DEPENDENT DIHYDROXYACETONE KINASE OPERON REGULATORY PROTEIN-RELATED"/>
    <property type="match status" value="1"/>
</dbReference>
<feature type="region of interest" description="Disordered" evidence="5">
    <location>
        <begin position="191"/>
        <end position="210"/>
    </location>
</feature>
<evidence type="ECO:0000256" key="4">
    <source>
        <dbReference type="ARBA" id="ARBA00023159"/>
    </source>
</evidence>
<dbReference type="PROSITE" id="PS50045">
    <property type="entry name" value="SIGMA54_INTERACT_4"/>
    <property type="match status" value="1"/>
</dbReference>
<evidence type="ECO:0000256" key="2">
    <source>
        <dbReference type="ARBA" id="ARBA00022840"/>
    </source>
</evidence>
<dbReference type="SUPFAM" id="SSF55781">
    <property type="entry name" value="GAF domain-like"/>
    <property type="match status" value="1"/>
</dbReference>
<dbReference type="PROSITE" id="PS00675">
    <property type="entry name" value="SIGMA54_INTERACT_1"/>
    <property type="match status" value="1"/>
</dbReference>
<comment type="caution">
    <text evidence="7">The sequence shown here is derived from an EMBL/GenBank/DDBJ whole genome shotgun (WGS) entry which is preliminary data.</text>
</comment>
<keyword evidence="8" id="KW-1185">Reference proteome</keyword>
<dbReference type="Gene3D" id="1.10.8.60">
    <property type="match status" value="1"/>
</dbReference>
<organism evidence="7 8">
    <name type="scientific">Mucilaginibacter pocheonensis</name>
    <dbReference type="NCBI Taxonomy" id="398050"/>
    <lineage>
        <taxon>Bacteria</taxon>
        <taxon>Pseudomonadati</taxon>
        <taxon>Bacteroidota</taxon>
        <taxon>Sphingobacteriia</taxon>
        <taxon>Sphingobacteriales</taxon>
        <taxon>Sphingobacteriaceae</taxon>
        <taxon>Mucilaginibacter</taxon>
    </lineage>
</organism>
<dbReference type="InterPro" id="IPR025943">
    <property type="entry name" value="Sigma_54_int_dom_ATP-bd_2"/>
</dbReference>
<evidence type="ECO:0000313" key="7">
    <source>
        <dbReference type="EMBL" id="MDR6943887.1"/>
    </source>
</evidence>
<keyword evidence="3" id="KW-0238">DNA-binding</keyword>
<dbReference type="SUPFAM" id="SSF52540">
    <property type="entry name" value="P-loop containing nucleoside triphosphate hydrolases"/>
    <property type="match status" value="1"/>
</dbReference>
<keyword evidence="4" id="KW-0010">Activator</keyword>
<dbReference type="InterPro" id="IPR029016">
    <property type="entry name" value="GAF-like_dom_sf"/>
</dbReference>
<proteinExistence type="predicted"/>
<reference evidence="7 8" key="1">
    <citation type="submission" date="2023-07" db="EMBL/GenBank/DDBJ databases">
        <title>Sorghum-associated microbial communities from plants grown in Nebraska, USA.</title>
        <authorList>
            <person name="Schachtman D."/>
        </authorList>
    </citation>
    <scope>NUCLEOTIDE SEQUENCE [LARGE SCALE GENOMIC DNA]</scope>
    <source>
        <strain evidence="7 8">3262</strain>
    </source>
</reference>
<dbReference type="InterPro" id="IPR058031">
    <property type="entry name" value="AAA_lid_NorR"/>
</dbReference>
<gene>
    <name evidence="7" type="ORF">J2W55_003740</name>
</gene>
<feature type="domain" description="Sigma-54 factor interaction" evidence="6">
    <location>
        <begin position="285"/>
        <end position="510"/>
    </location>
</feature>
<dbReference type="SMART" id="SM00382">
    <property type="entry name" value="AAA"/>
    <property type="match status" value="1"/>
</dbReference>
<dbReference type="Pfam" id="PF00158">
    <property type="entry name" value="Sigma54_activat"/>
    <property type="match status" value="1"/>
</dbReference>
<dbReference type="Pfam" id="PF25601">
    <property type="entry name" value="AAA_lid_14"/>
    <property type="match status" value="1"/>
</dbReference>
<evidence type="ECO:0000313" key="8">
    <source>
        <dbReference type="Proteomes" id="UP001247620"/>
    </source>
</evidence>
<evidence type="ECO:0000256" key="5">
    <source>
        <dbReference type="SAM" id="MobiDB-lite"/>
    </source>
</evidence>
<accession>A0ABU1TER1</accession>
<dbReference type="InterPro" id="IPR025662">
    <property type="entry name" value="Sigma_54_int_dom_ATP-bd_1"/>
</dbReference>
<dbReference type="CDD" id="cd00009">
    <property type="entry name" value="AAA"/>
    <property type="match status" value="1"/>
</dbReference>
<dbReference type="Gene3D" id="1.10.10.60">
    <property type="entry name" value="Homeodomain-like"/>
    <property type="match status" value="1"/>
</dbReference>
<keyword evidence="2" id="KW-0067">ATP-binding</keyword>
<evidence type="ECO:0000259" key="6">
    <source>
        <dbReference type="PROSITE" id="PS50045"/>
    </source>
</evidence>
<name>A0ABU1TER1_9SPHI</name>
<dbReference type="PANTHER" id="PTHR32071">
    <property type="entry name" value="TRANSCRIPTIONAL REGULATORY PROTEIN"/>
    <property type="match status" value="1"/>
</dbReference>
<dbReference type="InterPro" id="IPR009057">
    <property type="entry name" value="Homeodomain-like_sf"/>
</dbReference>
<dbReference type="Gene3D" id="3.30.450.40">
    <property type="match status" value="1"/>
</dbReference>
<dbReference type="RefSeq" id="WP_310098900.1">
    <property type="nucleotide sequence ID" value="NZ_JAVDUU010000003.1"/>
</dbReference>
<dbReference type="Proteomes" id="UP001247620">
    <property type="component" value="Unassembled WGS sequence"/>
</dbReference>
<feature type="compositionally biased region" description="Polar residues" evidence="5">
    <location>
        <begin position="191"/>
        <end position="203"/>
    </location>
</feature>